<gene>
    <name evidence="1" type="ORF">ACFO3G_07020</name>
</gene>
<dbReference type="Proteomes" id="UP001596020">
    <property type="component" value="Unassembled WGS sequence"/>
</dbReference>
<sequence>METVILLTILLIVILLGGGSLQAGKVCSISSEQIAIEANIKINHTDCLLIWAVKLTERIAYLLNIIVSHNTQKGALTDLIHTQIHTFRG</sequence>
<protein>
    <submittedName>
        <fullName evidence="1">Uncharacterized protein</fullName>
    </submittedName>
</protein>
<organism evidence="1 2">
    <name type="scientific">Falsiporphyromonas endometrii</name>
    <dbReference type="NCBI Taxonomy" id="1387297"/>
    <lineage>
        <taxon>Bacteria</taxon>
        <taxon>Pseudomonadati</taxon>
        <taxon>Bacteroidota</taxon>
        <taxon>Bacteroidia</taxon>
        <taxon>Bacteroidales</taxon>
        <taxon>Porphyromonadaceae</taxon>
        <taxon>Falsiporphyromonas</taxon>
    </lineage>
</organism>
<dbReference type="RefSeq" id="WP_380079323.1">
    <property type="nucleotide sequence ID" value="NZ_JBHSGO010000193.1"/>
</dbReference>
<evidence type="ECO:0000313" key="2">
    <source>
        <dbReference type="Proteomes" id="UP001596020"/>
    </source>
</evidence>
<accession>A0ABV9K825</accession>
<comment type="caution">
    <text evidence="1">The sequence shown here is derived from an EMBL/GenBank/DDBJ whole genome shotgun (WGS) entry which is preliminary data.</text>
</comment>
<keyword evidence="2" id="KW-1185">Reference proteome</keyword>
<name>A0ABV9K825_9PORP</name>
<proteinExistence type="predicted"/>
<dbReference type="EMBL" id="JBHSGO010000193">
    <property type="protein sequence ID" value="MFC4666345.1"/>
    <property type="molecule type" value="Genomic_DNA"/>
</dbReference>
<evidence type="ECO:0000313" key="1">
    <source>
        <dbReference type="EMBL" id="MFC4666345.1"/>
    </source>
</evidence>
<reference evidence="2" key="1">
    <citation type="journal article" date="2019" name="Int. J. Syst. Evol. Microbiol.">
        <title>The Global Catalogue of Microorganisms (GCM) 10K type strain sequencing project: providing services to taxonomists for standard genome sequencing and annotation.</title>
        <authorList>
            <consortium name="The Broad Institute Genomics Platform"/>
            <consortium name="The Broad Institute Genome Sequencing Center for Infectious Disease"/>
            <person name="Wu L."/>
            <person name="Ma J."/>
        </authorList>
    </citation>
    <scope>NUCLEOTIDE SEQUENCE [LARGE SCALE GENOMIC DNA]</scope>
    <source>
        <strain evidence="2">CGMCC 4.7357</strain>
    </source>
</reference>